<sequence>MAPLWGMILPEINAWPPRGNGWTNGLVAEGSWPNQGESCAYPQVLFFTSEI</sequence>
<dbReference type="Proteomes" id="UP001597448">
    <property type="component" value="Unassembled WGS sequence"/>
</dbReference>
<reference evidence="2" key="1">
    <citation type="journal article" date="2019" name="Int. J. Syst. Evol. Microbiol.">
        <title>The Global Catalogue of Microorganisms (GCM) 10K type strain sequencing project: providing services to taxonomists for standard genome sequencing and annotation.</title>
        <authorList>
            <consortium name="The Broad Institute Genomics Platform"/>
            <consortium name="The Broad Institute Genome Sequencing Center for Infectious Disease"/>
            <person name="Wu L."/>
            <person name="Ma J."/>
        </authorList>
    </citation>
    <scope>NUCLEOTIDE SEQUENCE [LARGE SCALE GENOMIC DNA]</scope>
    <source>
        <strain evidence="2">CCM 8725</strain>
    </source>
</reference>
<keyword evidence="2" id="KW-1185">Reference proteome</keyword>
<comment type="caution">
    <text evidence="1">The sequence shown here is derived from an EMBL/GenBank/DDBJ whole genome shotgun (WGS) entry which is preliminary data.</text>
</comment>
<gene>
    <name evidence="1" type="ORF">ACFSX3_26505</name>
</gene>
<proteinExistence type="predicted"/>
<protein>
    <submittedName>
        <fullName evidence="1">Uncharacterized protein</fullName>
    </submittedName>
</protein>
<name>A0ABW5FEH3_9BACL</name>
<dbReference type="EMBL" id="JBHUKY010000068">
    <property type="protein sequence ID" value="MFD2413423.1"/>
    <property type="molecule type" value="Genomic_DNA"/>
</dbReference>
<evidence type="ECO:0000313" key="2">
    <source>
        <dbReference type="Proteomes" id="UP001597448"/>
    </source>
</evidence>
<organism evidence="1 2">
    <name type="scientific">Paenibacillus rhizoplanae</name>
    <dbReference type="NCBI Taxonomy" id="1917181"/>
    <lineage>
        <taxon>Bacteria</taxon>
        <taxon>Bacillati</taxon>
        <taxon>Bacillota</taxon>
        <taxon>Bacilli</taxon>
        <taxon>Bacillales</taxon>
        <taxon>Paenibacillaceae</taxon>
        <taxon>Paenibacillus</taxon>
    </lineage>
</organism>
<accession>A0ABW5FEH3</accession>
<dbReference type="RefSeq" id="WP_209992194.1">
    <property type="nucleotide sequence ID" value="NZ_JBHUKY010000068.1"/>
</dbReference>
<evidence type="ECO:0000313" key="1">
    <source>
        <dbReference type="EMBL" id="MFD2413423.1"/>
    </source>
</evidence>